<evidence type="ECO:0000313" key="2">
    <source>
        <dbReference type="EMBL" id="CED90127.1"/>
    </source>
</evidence>
<name>A0A1L7R8N6_9ACTO</name>
<feature type="non-terminal residue" evidence="2">
    <location>
        <position position="28"/>
    </location>
</feature>
<feature type="region of interest" description="Disordered" evidence="1">
    <location>
        <begin position="1"/>
        <end position="28"/>
    </location>
</feature>
<protein>
    <submittedName>
        <fullName evidence="2">Uncharacterized protein</fullName>
    </submittedName>
</protein>
<accession>A0A1L7R8N6</accession>
<proteinExistence type="predicted"/>
<dbReference type="EMBL" id="LK995465">
    <property type="protein sequence ID" value="CED90127.1"/>
    <property type="molecule type" value="Genomic_DNA"/>
</dbReference>
<sequence>MNDRAEDDADRPPAAPAARSGVGTPQGR</sequence>
<organism evidence="2">
    <name type="scientific">Actinomyces succiniciruminis</name>
    <dbReference type="NCBI Taxonomy" id="1522002"/>
    <lineage>
        <taxon>Bacteria</taxon>
        <taxon>Bacillati</taxon>
        <taxon>Actinomycetota</taxon>
        <taxon>Actinomycetes</taxon>
        <taxon>Actinomycetales</taxon>
        <taxon>Actinomycetaceae</taxon>
        <taxon>Actinomyces</taxon>
    </lineage>
</organism>
<reference evidence="2" key="1">
    <citation type="submission" date="2014-07" db="EMBL/GenBank/DDBJ databases">
        <authorList>
            <person name="Zhang J.E."/>
            <person name="Yang H."/>
            <person name="Guo J."/>
            <person name="Deng Z."/>
            <person name="Luo H."/>
            <person name="Luo M."/>
            <person name="Zhao B."/>
        </authorList>
    </citation>
    <scope>NUCLEOTIDE SEQUENCE</scope>
    <source>
        <strain evidence="2">AM4</strain>
    </source>
</reference>
<evidence type="ECO:0000256" key="1">
    <source>
        <dbReference type="SAM" id="MobiDB-lite"/>
    </source>
</evidence>
<gene>
    <name evidence="2" type="ORF">AAM4_0232</name>
</gene>
<dbReference type="AlphaFoldDB" id="A0A1L7R8N6"/>